<dbReference type="Pfam" id="PF14040">
    <property type="entry name" value="DNase_NucA_NucB"/>
    <property type="match status" value="1"/>
</dbReference>
<proteinExistence type="predicted"/>
<evidence type="ECO:0000313" key="5">
    <source>
        <dbReference type="Proteomes" id="UP001582793"/>
    </source>
</evidence>
<name>A0ABV5CNG8_9ACTN</name>
<evidence type="ECO:0000313" key="4">
    <source>
        <dbReference type="EMBL" id="MFB6393546.1"/>
    </source>
</evidence>
<feature type="signal peptide" evidence="2">
    <location>
        <begin position="1"/>
        <end position="27"/>
    </location>
</feature>
<dbReference type="InterPro" id="IPR029476">
    <property type="entry name" value="DNase_NucA_NucB"/>
</dbReference>
<evidence type="ECO:0000256" key="2">
    <source>
        <dbReference type="SAM" id="SignalP"/>
    </source>
</evidence>
<feature type="region of interest" description="Disordered" evidence="1">
    <location>
        <begin position="301"/>
        <end position="321"/>
    </location>
</feature>
<sequence>MIHSRRGLIALLATTATMITLAVPASASPFPSGDAPAAWVVTESEGGTPVAPDTAPQTNSNPPDHHLPSATTAALLPEDNLKQECRTHHATAASTQEGWMKDRFNRCFIGHREVQLRCQGCSTSIASVEFDYTLVGIAQNGTRQIDFYLTFDDWKALGGAERETTPMRVTLSGCGSFINCNPILGELTQPLGTWRTTGGFHLTMTSANGTGIGDEFIARAFTTMSMAITPAQPNITPWIDNDMTKAEVRFDSAGARAGQHNGTVFSDFIPTFDLVKLARAENDEDSVTESIQHIDDALHRPERTFPSFPGKSVPGKYRPELGANQRPLHRMVDPPNQTRNRENANLVCDDVWGEDAHAPNLNCDEYPFASTFEGAYMGSTVSTGNPDGWQTWNGSARIIGEVDNQRSGQRYLNTRFYQANRILHTDFRIGRQHARGSRERHPDQRWAVLRPGYGL</sequence>
<dbReference type="RefSeq" id="WP_375733975.1">
    <property type="nucleotide sequence ID" value="NZ_JBCGDC010000023.1"/>
</dbReference>
<keyword evidence="5" id="KW-1185">Reference proteome</keyword>
<reference evidence="4 5" key="1">
    <citation type="submission" date="2024-04" db="EMBL/GenBank/DDBJ databases">
        <title>Polymorphospora sp. isolated from Baiyangdian Lake in Xiong'an New Area.</title>
        <authorList>
            <person name="Zhang X."/>
            <person name="Liu J."/>
        </authorList>
    </citation>
    <scope>NUCLEOTIDE SEQUENCE [LARGE SCALE GENOMIC DNA]</scope>
    <source>
        <strain evidence="4 5">2-325</strain>
    </source>
</reference>
<evidence type="ECO:0000256" key="1">
    <source>
        <dbReference type="SAM" id="MobiDB-lite"/>
    </source>
</evidence>
<comment type="caution">
    <text evidence="4">The sequence shown here is derived from an EMBL/GenBank/DDBJ whole genome shotgun (WGS) entry which is preliminary data.</text>
</comment>
<protein>
    <recommendedName>
        <fullName evidence="3">Deoxyribonuclease NucA/NucB domain-containing protein</fullName>
    </recommendedName>
</protein>
<evidence type="ECO:0000259" key="3">
    <source>
        <dbReference type="Pfam" id="PF14040"/>
    </source>
</evidence>
<dbReference type="EMBL" id="JBCGDC010000023">
    <property type="protein sequence ID" value="MFB6393546.1"/>
    <property type="molecule type" value="Genomic_DNA"/>
</dbReference>
<dbReference type="Proteomes" id="UP001582793">
    <property type="component" value="Unassembled WGS sequence"/>
</dbReference>
<accession>A0ABV5CNG8</accession>
<feature type="domain" description="Deoxyribonuclease NucA/NucB" evidence="3">
    <location>
        <begin position="326"/>
        <end position="422"/>
    </location>
</feature>
<keyword evidence="2" id="KW-0732">Signal</keyword>
<dbReference type="InterPro" id="IPR006311">
    <property type="entry name" value="TAT_signal"/>
</dbReference>
<feature type="region of interest" description="Disordered" evidence="1">
    <location>
        <begin position="44"/>
        <end position="70"/>
    </location>
</feature>
<dbReference type="PROSITE" id="PS51318">
    <property type="entry name" value="TAT"/>
    <property type="match status" value="1"/>
</dbReference>
<organism evidence="4 5">
    <name type="scientific">Polymorphospora lycopeni</name>
    <dbReference type="NCBI Taxonomy" id="3140240"/>
    <lineage>
        <taxon>Bacteria</taxon>
        <taxon>Bacillati</taxon>
        <taxon>Actinomycetota</taxon>
        <taxon>Actinomycetes</taxon>
        <taxon>Micromonosporales</taxon>
        <taxon>Micromonosporaceae</taxon>
        <taxon>Polymorphospora</taxon>
    </lineage>
</organism>
<gene>
    <name evidence="4" type="ORF">AAFH96_10565</name>
</gene>
<feature type="chain" id="PRO_5046161893" description="Deoxyribonuclease NucA/NucB domain-containing protein" evidence="2">
    <location>
        <begin position="28"/>
        <end position="455"/>
    </location>
</feature>